<dbReference type="Proteomes" id="UP000594454">
    <property type="component" value="Chromosome 6"/>
</dbReference>
<keyword evidence="3" id="KW-1185">Reference proteome</keyword>
<dbReference type="InterPro" id="IPR000210">
    <property type="entry name" value="BTB/POZ_dom"/>
</dbReference>
<accession>A0A7R8V4F5</accession>
<sequence>MPPKAKIEAFNHLSYNEVHKTCITYSILDYPKLAIMHDRRIRITKRFPVGQFASATLQIFPMGINAAYNNIVSMVLTLQSELLENLDADFNLYILNRTGSLMINPRYEYFEKKPHRACWTMSHVVDSSFLLNSSNDMLFDNKLQLNLEVRINNNFHPSSGQLSSRPLRQSLRSPDFGSITFCIRDTRFYARRKVLVKGSPFFADLFKKFGKKIKVFEMDHVSEEDFEKLLIDCYLNYGKGKK</sequence>
<dbReference type="InterPro" id="IPR011333">
    <property type="entry name" value="SKP1/BTB/POZ_sf"/>
</dbReference>
<evidence type="ECO:0000259" key="1">
    <source>
        <dbReference type="PROSITE" id="PS50097"/>
    </source>
</evidence>
<organism evidence="2 3">
    <name type="scientific">Hermetia illucens</name>
    <name type="common">Black soldier fly</name>
    <dbReference type="NCBI Taxonomy" id="343691"/>
    <lineage>
        <taxon>Eukaryota</taxon>
        <taxon>Metazoa</taxon>
        <taxon>Ecdysozoa</taxon>
        <taxon>Arthropoda</taxon>
        <taxon>Hexapoda</taxon>
        <taxon>Insecta</taxon>
        <taxon>Pterygota</taxon>
        <taxon>Neoptera</taxon>
        <taxon>Endopterygota</taxon>
        <taxon>Diptera</taxon>
        <taxon>Brachycera</taxon>
        <taxon>Stratiomyomorpha</taxon>
        <taxon>Stratiomyidae</taxon>
        <taxon>Hermetiinae</taxon>
        <taxon>Hermetia</taxon>
    </lineage>
</organism>
<dbReference type="Pfam" id="PF00651">
    <property type="entry name" value="BTB"/>
    <property type="match status" value="1"/>
</dbReference>
<protein>
    <recommendedName>
        <fullName evidence="1">BTB domain-containing protein</fullName>
    </recommendedName>
</protein>
<evidence type="ECO:0000313" key="2">
    <source>
        <dbReference type="EMBL" id="CAD7091887.1"/>
    </source>
</evidence>
<dbReference type="Gene3D" id="2.60.210.10">
    <property type="entry name" value="Apoptosis, Tumor Necrosis Factor Receptor Associated Protein 2, Chain A"/>
    <property type="match status" value="1"/>
</dbReference>
<dbReference type="EMBL" id="LR899014">
    <property type="protein sequence ID" value="CAD7091887.1"/>
    <property type="molecule type" value="Genomic_DNA"/>
</dbReference>
<dbReference type="Gene3D" id="3.30.710.10">
    <property type="entry name" value="Potassium Channel Kv1.1, Chain A"/>
    <property type="match status" value="1"/>
</dbReference>
<dbReference type="AlphaFoldDB" id="A0A7R8V4F5"/>
<dbReference type="SUPFAM" id="SSF54695">
    <property type="entry name" value="POZ domain"/>
    <property type="match status" value="1"/>
</dbReference>
<reference evidence="2 3" key="1">
    <citation type="submission" date="2020-11" db="EMBL/GenBank/DDBJ databases">
        <authorList>
            <person name="Wallbank WR R."/>
            <person name="Pardo Diaz C."/>
            <person name="Kozak K."/>
            <person name="Martin S."/>
            <person name="Jiggins C."/>
            <person name="Moest M."/>
            <person name="Warren A I."/>
            <person name="Generalovic N T."/>
            <person name="Byers J.R.P. K."/>
            <person name="Montejo-Kovacevich G."/>
            <person name="Yen C E."/>
        </authorList>
    </citation>
    <scope>NUCLEOTIDE SEQUENCE [LARGE SCALE GENOMIC DNA]</scope>
</reference>
<name>A0A7R8V4F5_HERIL</name>
<dbReference type="InParanoid" id="A0A7R8V4F5"/>
<dbReference type="PROSITE" id="PS50097">
    <property type="entry name" value="BTB"/>
    <property type="match status" value="1"/>
</dbReference>
<proteinExistence type="predicted"/>
<feature type="domain" description="BTB" evidence="1">
    <location>
        <begin position="177"/>
        <end position="230"/>
    </location>
</feature>
<dbReference type="InterPro" id="IPR008974">
    <property type="entry name" value="TRAF-like"/>
</dbReference>
<dbReference type="CDD" id="cd18186">
    <property type="entry name" value="BTB_POZ_ZBTB_KLHL-like"/>
    <property type="match status" value="1"/>
</dbReference>
<gene>
    <name evidence="2" type="ORF">HERILL_LOCUS14285</name>
</gene>
<evidence type="ECO:0000313" key="3">
    <source>
        <dbReference type="Proteomes" id="UP000594454"/>
    </source>
</evidence>
<dbReference type="SUPFAM" id="SSF49599">
    <property type="entry name" value="TRAF domain-like"/>
    <property type="match status" value="1"/>
</dbReference>